<dbReference type="PRINTS" id="PR00081">
    <property type="entry name" value="GDHRDH"/>
</dbReference>
<dbReference type="InterPro" id="IPR002347">
    <property type="entry name" value="SDR_fam"/>
</dbReference>
<dbReference type="EMBL" id="QEAO01000082">
    <property type="protein sequence ID" value="TPX30248.1"/>
    <property type="molecule type" value="Genomic_DNA"/>
</dbReference>
<keyword evidence="4" id="KW-1185">Reference proteome</keyword>
<dbReference type="InterPro" id="IPR036291">
    <property type="entry name" value="NAD(P)-bd_dom_sf"/>
</dbReference>
<dbReference type="PANTHER" id="PTHR43157">
    <property type="entry name" value="PHOSPHATIDYLINOSITOL-GLYCAN BIOSYNTHESIS CLASS F PROTEIN-RELATED"/>
    <property type="match status" value="1"/>
</dbReference>
<dbReference type="Pfam" id="PF00106">
    <property type="entry name" value="adh_short"/>
    <property type="match status" value="1"/>
</dbReference>
<dbReference type="Gene3D" id="3.40.50.720">
    <property type="entry name" value="NAD(P)-binding Rossmann-like Domain"/>
    <property type="match status" value="1"/>
</dbReference>
<dbReference type="SUPFAM" id="SSF51735">
    <property type="entry name" value="NAD(P)-binding Rossmann-fold domains"/>
    <property type="match status" value="1"/>
</dbReference>
<comment type="similarity">
    <text evidence="2">Belongs to the short-chain dehydrogenases/reductases (SDR) family.</text>
</comment>
<protein>
    <submittedName>
        <fullName evidence="3">Uncharacterized protein</fullName>
    </submittedName>
</protein>
<accession>A0A507BRX4</accession>
<dbReference type="RefSeq" id="XP_031021952.1">
    <property type="nucleotide sequence ID" value="XM_031172076.1"/>
</dbReference>
<dbReference type="PANTHER" id="PTHR43157:SF31">
    <property type="entry name" value="PHOSPHATIDYLINOSITOL-GLYCAN BIOSYNTHESIS CLASS F PROTEIN"/>
    <property type="match status" value="1"/>
</dbReference>
<keyword evidence="1" id="KW-0560">Oxidoreductase</keyword>
<organism evidence="3 4">
    <name type="scientific">Synchytrium microbalum</name>
    <dbReference type="NCBI Taxonomy" id="1806994"/>
    <lineage>
        <taxon>Eukaryota</taxon>
        <taxon>Fungi</taxon>
        <taxon>Fungi incertae sedis</taxon>
        <taxon>Chytridiomycota</taxon>
        <taxon>Chytridiomycota incertae sedis</taxon>
        <taxon>Chytridiomycetes</taxon>
        <taxon>Synchytriales</taxon>
        <taxon>Synchytriaceae</taxon>
        <taxon>Synchytrium</taxon>
    </lineage>
</organism>
<dbReference type="GeneID" id="42007373"/>
<name>A0A507BRX4_9FUNG</name>
<dbReference type="OrthoDB" id="191139at2759"/>
<dbReference type="STRING" id="1806994.A0A507BRX4"/>
<evidence type="ECO:0000256" key="1">
    <source>
        <dbReference type="ARBA" id="ARBA00023002"/>
    </source>
</evidence>
<evidence type="ECO:0000313" key="4">
    <source>
        <dbReference type="Proteomes" id="UP000319731"/>
    </source>
</evidence>
<dbReference type="GO" id="GO:0016491">
    <property type="term" value="F:oxidoreductase activity"/>
    <property type="evidence" value="ECO:0007669"/>
    <property type="project" value="UniProtKB-KW"/>
</dbReference>
<dbReference type="AlphaFoldDB" id="A0A507BRX4"/>
<dbReference type="PRINTS" id="PR00080">
    <property type="entry name" value="SDRFAMILY"/>
</dbReference>
<sequence length="302" mass="32563">MVRAYSIGKDSLVGKTIIVTGGNFGLGRSAVESFAVAGAKVIIASRSLERATAAKDEIMAIVSHTNGNGTVEVMTVDISNMESVKEFASAFLARDEKLDILVNNAGLVSKTNTKTSEGFELHFALAQGHFLLTLLLLPALKKAPNARVVTISSVGHENATGIPYEKLFGDKVPKTQSTTEAFGSYCVSKLANIYYSRWIGQQIKGSGITTYALHPGAVATGIWKEVPSVLRWMIKLFMLTEEQGARTILYCAVDEKAGKETGLYYEDCSIKATSALGSDDTKAVELVETSGKWLNIDVKSYF</sequence>
<dbReference type="Proteomes" id="UP000319731">
    <property type="component" value="Unassembled WGS sequence"/>
</dbReference>
<evidence type="ECO:0000256" key="2">
    <source>
        <dbReference type="RuleBase" id="RU000363"/>
    </source>
</evidence>
<evidence type="ECO:0000313" key="3">
    <source>
        <dbReference type="EMBL" id="TPX30248.1"/>
    </source>
</evidence>
<proteinExistence type="inferred from homology"/>
<comment type="caution">
    <text evidence="3">The sequence shown here is derived from an EMBL/GenBank/DDBJ whole genome shotgun (WGS) entry which is preliminary data.</text>
</comment>
<reference evidence="3 4" key="1">
    <citation type="journal article" date="2019" name="Sci. Rep.">
        <title>Comparative genomics of chytrid fungi reveal insights into the obligate biotrophic and pathogenic lifestyle of Synchytrium endobioticum.</title>
        <authorList>
            <person name="van de Vossenberg B.T.L.H."/>
            <person name="Warris S."/>
            <person name="Nguyen H.D.T."/>
            <person name="van Gent-Pelzer M.P.E."/>
            <person name="Joly D.L."/>
            <person name="van de Geest H.C."/>
            <person name="Bonants P.J.M."/>
            <person name="Smith D.S."/>
            <person name="Levesque C.A."/>
            <person name="van der Lee T.A.J."/>
        </authorList>
    </citation>
    <scope>NUCLEOTIDE SEQUENCE [LARGE SCALE GENOMIC DNA]</scope>
    <source>
        <strain evidence="3 4">JEL517</strain>
    </source>
</reference>
<gene>
    <name evidence="3" type="ORF">SmJEL517_g06150</name>
</gene>